<accession>A0AAE2S673</accession>
<dbReference type="AlphaFoldDB" id="A0AAE2S673"/>
<organism evidence="2 3">
    <name type="scientific">Weissella confusa</name>
    <name type="common">Lactobacillus confusus</name>
    <dbReference type="NCBI Taxonomy" id="1583"/>
    <lineage>
        <taxon>Bacteria</taxon>
        <taxon>Bacillati</taxon>
        <taxon>Bacillota</taxon>
        <taxon>Bacilli</taxon>
        <taxon>Lactobacillales</taxon>
        <taxon>Lactobacillaceae</taxon>
        <taxon>Weissella</taxon>
    </lineage>
</organism>
<proteinExistence type="predicted"/>
<dbReference type="EMBL" id="JAAOCX010000001">
    <property type="protein sequence ID" value="MBJ7631656.1"/>
    <property type="molecule type" value="Genomic_DNA"/>
</dbReference>
<dbReference type="RefSeq" id="WP_167846707.1">
    <property type="nucleotide sequence ID" value="NZ_CP120516.1"/>
</dbReference>
<gene>
    <name evidence="2" type="ORF">HAU43_00810</name>
</gene>
<keyword evidence="1" id="KW-0472">Membrane</keyword>
<feature type="transmembrane region" description="Helical" evidence="1">
    <location>
        <begin position="6"/>
        <end position="27"/>
    </location>
</feature>
<evidence type="ECO:0000313" key="2">
    <source>
        <dbReference type="EMBL" id="MBJ7631656.1"/>
    </source>
</evidence>
<comment type="caution">
    <text evidence="2">The sequence shown here is derived from an EMBL/GenBank/DDBJ whole genome shotgun (WGS) entry which is preliminary data.</text>
</comment>
<evidence type="ECO:0000313" key="3">
    <source>
        <dbReference type="Proteomes" id="UP000808038"/>
    </source>
</evidence>
<keyword evidence="1" id="KW-1133">Transmembrane helix</keyword>
<evidence type="ECO:0000256" key="1">
    <source>
        <dbReference type="SAM" id="Phobius"/>
    </source>
</evidence>
<protein>
    <submittedName>
        <fullName evidence="2">Uncharacterized protein</fullName>
    </submittedName>
</protein>
<reference evidence="2" key="1">
    <citation type="submission" date="2020-02" db="EMBL/GenBank/DDBJ databases">
        <authorList>
            <person name="Fontana A."/>
            <person name="Patrone V."/>
            <person name="Morelli L."/>
        </authorList>
    </citation>
    <scope>NUCLEOTIDE SEQUENCE</scope>
    <source>
        <strain evidence="2">CCUG 30943</strain>
    </source>
</reference>
<dbReference type="Proteomes" id="UP000808038">
    <property type="component" value="Unassembled WGS sequence"/>
</dbReference>
<sequence length="52" mass="6003">MSDIVIGYAIAAVVGLVVFAAWLIDFFEDNDMRLRPYLEKEVMKNEDHQDDV</sequence>
<name>A0AAE2S673_WEICO</name>
<keyword evidence="1" id="KW-0812">Transmembrane</keyword>
<reference evidence="2" key="2">
    <citation type="journal article" date="2021" name="Int. J. Food Microbiol.">
        <title>Safety demonstration of a microbial species for use in the food chain: Weissella confusa.</title>
        <authorList>
            <person name="Bourdichon F."/>
            <person name="Patrone V."/>
            <person name="Fontana A."/>
            <person name="Milani G."/>
            <person name="Morelli L."/>
        </authorList>
    </citation>
    <scope>NUCLEOTIDE SEQUENCE</scope>
    <source>
        <strain evidence="2">CCUG 30943</strain>
    </source>
</reference>